<sequence>MKGSGFGKHLLKTKRLYLSMSSRNQMWDRGAVLHQLPAFLQTPGPPALHRAGHRRESQETVQGDIQAQKATVDFH</sequence>
<accession>A0A3L8S843</accession>
<feature type="non-terminal residue" evidence="1">
    <location>
        <position position="75"/>
    </location>
</feature>
<dbReference type="AlphaFoldDB" id="A0A3L8S843"/>
<protein>
    <submittedName>
        <fullName evidence="1">Uncharacterized protein</fullName>
    </submittedName>
</protein>
<organism evidence="1 2">
    <name type="scientific">Chloebia gouldiae</name>
    <name type="common">Gouldian finch</name>
    <name type="synonym">Erythrura gouldiae</name>
    <dbReference type="NCBI Taxonomy" id="44316"/>
    <lineage>
        <taxon>Eukaryota</taxon>
        <taxon>Metazoa</taxon>
        <taxon>Chordata</taxon>
        <taxon>Craniata</taxon>
        <taxon>Vertebrata</taxon>
        <taxon>Euteleostomi</taxon>
        <taxon>Archelosauria</taxon>
        <taxon>Archosauria</taxon>
        <taxon>Dinosauria</taxon>
        <taxon>Saurischia</taxon>
        <taxon>Theropoda</taxon>
        <taxon>Coelurosauria</taxon>
        <taxon>Aves</taxon>
        <taxon>Neognathae</taxon>
        <taxon>Neoaves</taxon>
        <taxon>Telluraves</taxon>
        <taxon>Australaves</taxon>
        <taxon>Passeriformes</taxon>
        <taxon>Passeroidea</taxon>
        <taxon>Passeridae</taxon>
        <taxon>Chloebia</taxon>
    </lineage>
</organism>
<dbReference type="EMBL" id="QUSF01000045">
    <property type="protein sequence ID" value="RLV98104.1"/>
    <property type="molecule type" value="Genomic_DNA"/>
</dbReference>
<reference evidence="1 2" key="1">
    <citation type="journal article" date="2018" name="Proc. R. Soc. B">
        <title>A non-coding region near Follistatin controls head colour polymorphism in the Gouldian finch.</title>
        <authorList>
            <person name="Toomey M.B."/>
            <person name="Marques C.I."/>
            <person name="Andrade P."/>
            <person name="Araujo P.M."/>
            <person name="Sabatino S."/>
            <person name="Gazda M.A."/>
            <person name="Afonso S."/>
            <person name="Lopes R.J."/>
            <person name="Corbo J.C."/>
            <person name="Carneiro M."/>
        </authorList>
    </citation>
    <scope>NUCLEOTIDE SEQUENCE [LARGE SCALE GENOMIC DNA]</scope>
    <source>
        <strain evidence="1">Red01</strain>
        <tissue evidence="1">Muscle</tissue>
    </source>
</reference>
<gene>
    <name evidence="1" type="ORF">DV515_00011122</name>
</gene>
<comment type="caution">
    <text evidence="1">The sequence shown here is derived from an EMBL/GenBank/DDBJ whole genome shotgun (WGS) entry which is preliminary data.</text>
</comment>
<evidence type="ECO:0000313" key="2">
    <source>
        <dbReference type="Proteomes" id="UP000276834"/>
    </source>
</evidence>
<proteinExistence type="predicted"/>
<name>A0A3L8S843_CHLGU</name>
<dbReference type="Proteomes" id="UP000276834">
    <property type="component" value="Unassembled WGS sequence"/>
</dbReference>
<keyword evidence="2" id="KW-1185">Reference proteome</keyword>
<evidence type="ECO:0000313" key="1">
    <source>
        <dbReference type="EMBL" id="RLV98104.1"/>
    </source>
</evidence>